<evidence type="ECO:0000256" key="5">
    <source>
        <dbReference type="SAM" id="MobiDB-lite"/>
    </source>
</evidence>
<dbReference type="Proteomes" id="UP001434883">
    <property type="component" value="Unassembled WGS sequence"/>
</dbReference>
<feature type="compositionally biased region" description="Polar residues" evidence="5">
    <location>
        <begin position="226"/>
        <end position="237"/>
    </location>
</feature>
<sequence length="308" mass="34899">MGMPVQYPADPRERGLRHWAQRLSAWCAVHSSVKTVVCFEEMQLCCSAAGHFQEEESSASSPRKAIALLWHQLRVTVLVLKERLLQGLQDPNGNYAHQTDILQAFSQDQHQTRLDALTDVDDCGQLTIRCSQDYFSLDCGITAFELSDYSPSDIPEDEKTEPMIEEISQDIIYTTNSNIELHNSLRHLSVPSDIDNHSYFTPQLPTNQSEMPNDSESSKRPRQALSHITKSSPTQLSLPKRAALFSSNETKSRESCRKTYQQFEVQFNAELSRSSPCLVDPPDKTKFWLELDSVHPENIPQSSESLQV</sequence>
<organism evidence="6 7">
    <name type="scientific">Xenoophorus captivus</name>
    <dbReference type="NCBI Taxonomy" id="1517983"/>
    <lineage>
        <taxon>Eukaryota</taxon>
        <taxon>Metazoa</taxon>
        <taxon>Chordata</taxon>
        <taxon>Craniata</taxon>
        <taxon>Vertebrata</taxon>
        <taxon>Euteleostomi</taxon>
        <taxon>Actinopterygii</taxon>
        <taxon>Neopterygii</taxon>
        <taxon>Teleostei</taxon>
        <taxon>Neoteleostei</taxon>
        <taxon>Acanthomorphata</taxon>
        <taxon>Ovalentaria</taxon>
        <taxon>Atherinomorphae</taxon>
        <taxon>Cyprinodontiformes</taxon>
        <taxon>Goodeidae</taxon>
        <taxon>Xenoophorus</taxon>
    </lineage>
</organism>
<protein>
    <submittedName>
        <fullName evidence="6">Uncharacterized protein</fullName>
    </submittedName>
</protein>
<evidence type="ECO:0000313" key="7">
    <source>
        <dbReference type="Proteomes" id="UP001434883"/>
    </source>
</evidence>
<dbReference type="EMBL" id="JAHRIN010002427">
    <property type="protein sequence ID" value="MEQ2192409.1"/>
    <property type="molecule type" value="Genomic_DNA"/>
</dbReference>
<keyword evidence="3" id="KW-0677">Repeat</keyword>
<evidence type="ECO:0000256" key="2">
    <source>
        <dbReference type="ARBA" id="ARBA00022553"/>
    </source>
</evidence>
<dbReference type="PANTHER" id="PTHR14514:SF2">
    <property type="entry name" value="A-KINASE ANCHOR PROTEIN 6"/>
    <property type="match status" value="1"/>
</dbReference>
<comment type="subcellular location">
    <subcellularLocation>
        <location evidence="1">Endomembrane system</location>
    </subcellularLocation>
</comment>
<comment type="caution">
    <text evidence="6">The sequence shown here is derived from an EMBL/GenBank/DDBJ whole genome shotgun (WGS) entry which is preliminary data.</text>
</comment>
<evidence type="ECO:0000256" key="1">
    <source>
        <dbReference type="ARBA" id="ARBA00004308"/>
    </source>
</evidence>
<evidence type="ECO:0000256" key="4">
    <source>
        <dbReference type="ARBA" id="ARBA00023136"/>
    </source>
</evidence>
<feature type="region of interest" description="Disordered" evidence="5">
    <location>
        <begin position="196"/>
        <end position="237"/>
    </location>
</feature>
<reference evidence="6 7" key="1">
    <citation type="submission" date="2021-06" db="EMBL/GenBank/DDBJ databases">
        <authorList>
            <person name="Palmer J.M."/>
        </authorList>
    </citation>
    <scope>NUCLEOTIDE SEQUENCE [LARGE SCALE GENOMIC DNA]</scope>
    <source>
        <strain evidence="6 7">XC_2019</strain>
        <tissue evidence="6">Muscle</tissue>
    </source>
</reference>
<gene>
    <name evidence="6" type="ORF">XENOCAPTIV_011343</name>
</gene>
<feature type="compositionally biased region" description="Polar residues" evidence="5">
    <location>
        <begin position="198"/>
        <end position="215"/>
    </location>
</feature>
<keyword evidence="7" id="KW-1185">Reference proteome</keyword>
<proteinExistence type="predicted"/>
<evidence type="ECO:0000256" key="3">
    <source>
        <dbReference type="ARBA" id="ARBA00022737"/>
    </source>
</evidence>
<evidence type="ECO:0000313" key="6">
    <source>
        <dbReference type="EMBL" id="MEQ2192409.1"/>
    </source>
</evidence>
<accession>A0ABV0Q9C5</accession>
<keyword evidence="2" id="KW-0597">Phosphoprotein</keyword>
<name>A0ABV0Q9C5_9TELE</name>
<keyword evidence="4" id="KW-0472">Membrane</keyword>
<dbReference type="PANTHER" id="PTHR14514">
    <property type="entry name" value="PKA ANCHORING PROTEIN"/>
    <property type="match status" value="1"/>
</dbReference>